<dbReference type="Pfam" id="PF07878">
    <property type="entry name" value="RHH_5"/>
    <property type="match status" value="1"/>
</dbReference>
<dbReference type="SUPFAM" id="SSF47598">
    <property type="entry name" value="Ribbon-helix-helix"/>
    <property type="match status" value="1"/>
</dbReference>
<organism evidence="2 3">
    <name type="scientific">Desulfurobacterium thermolithotrophum (strain DSM 11699 / BSA)</name>
    <dbReference type="NCBI Taxonomy" id="868864"/>
    <lineage>
        <taxon>Bacteria</taxon>
        <taxon>Pseudomonadati</taxon>
        <taxon>Aquificota</taxon>
        <taxon>Aquificia</taxon>
        <taxon>Desulfurobacteriales</taxon>
        <taxon>Desulfurobacteriaceae</taxon>
        <taxon>Desulfurobacterium</taxon>
    </lineage>
</organism>
<evidence type="ECO:0000313" key="2">
    <source>
        <dbReference type="EMBL" id="ADY72806.1"/>
    </source>
</evidence>
<reference evidence="3" key="2">
    <citation type="submission" date="2011-02" db="EMBL/GenBank/DDBJ databases">
        <title>The complete genome of Desulfurobacterium thermolithotrophum DSM 11699.</title>
        <authorList>
            <consortium name="US DOE Joint Genome Institute (JGI-PGF)"/>
            <person name="Lucas S."/>
            <person name="Copeland A."/>
            <person name="Lapidus A."/>
            <person name="Bruce D."/>
            <person name="Goodwin L."/>
            <person name="Pitluck S."/>
            <person name="Kyrpides N."/>
            <person name="Mavromatis K."/>
            <person name="Pagani I."/>
            <person name="Ivanova N."/>
            <person name="Mikhailova N."/>
            <person name="Daligault H."/>
            <person name="Detter J.C."/>
            <person name="Tapia R."/>
            <person name="Han C."/>
            <person name="Land M."/>
            <person name="Hauser L."/>
            <person name="Markowitz V."/>
            <person name="Cheng J.-F."/>
            <person name="Hugenholtz P."/>
            <person name="Woyke T."/>
            <person name="Wu D."/>
            <person name="Spring S."/>
            <person name="Brambilla E."/>
            <person name="Klenk H.-P."/>
            <person name="Eisen J.A."/>
        </authorList>
    </citation>
    <scope>NUCLEOTIDE SEQUENCE [LARGE SCALE GENOMIC DNA]</scope>
    <source>
        <strain evidence="3">DSM 11699 / BSA</strain>
    </source>
</reference>
<dbReference type="HOGENOM" id="CLU_199674_0_0_0"/>
<dbReference type="GO" id="GO:0006355">
    <property type="term" value="P:regulation of DNA-templated transcription"/>
    <property type="evidence" value="ECO:0007669"/>
    <property type="project" value="InterPro"/>
</dbReference>
<evidence type="ECO:0000313" key="3">
    <source>
        <dbReference type="Proteomes" id="UP000007102"/>
    </source>
</evidence>
<dbReference type="eggNOG" id="ENOG50334FI">
    <property type="taxonomic scope" value="Bacteria"/>
</dbReference>
<dbReference type="AlphaFoldDB" id="F0S102"/>
<dbReference type="EMBL" id="CP002543">
    <property type="protein sequence ID" value="ADY72806.1"/>
    <property type="molecule type" value="Genomic_DNA"/>
</dbReference>
<reference evidence="2 3" key="1">
    <citation type="journal article" date="2011" name="Stand. Genomic Sci.">
        <title>Complete genome sequence of the thermophilic sulfur-reducer Desulfurobacterium thermolithotrophum type strain (BSA(T)) from a deep-sea hydrothermal vent.</title>
        <authorList>
            <person name="Goker M."/>
            <person name="Daligault H."/>
            <person name="Mwirichia R."/>
            <person name="Lapidus A."/>
            <person name="Lucas S."/>
            <person name="Deshpande S."/>
            <person name="Pagani I."/>
            <person name="Tapia R."/>
            <person name="Cheng J.F."/>
            <person name="Goodwin L."/>
            <person name="Pitluck S."/>
            <person name="Liolios K."/>
            <person name="Ivanova N."/>
            <person name="Mavromatis K."/>
            <person name="Mikhailova N."/>
            <person name="Pati A."/>
            <person name="Chen A."/>
            <person name="Palaniappan K."/>
            <person name="Han C."/>
            <person name="Land M."/>
            <person name="Hauser L."/>
            <person name="Pan C."/>
            <person name="Brambilla E.M."/>
            <person name="Rohde M."/>
            <person name="Spring S."/>
            <person name="Sikorski J."/>
            <person name="Wirth R."/>
            <person name="Detter J.C."/>
            <person name="Woyke T."/>
            <person name="Bristow J."/>
            <person name="Eisen J.A."/>
            <person name="Markowitz V."/>
            <person name="Hugenholtz P."/>
            <person name="Kyrpides N.C."/>
            <person name="Klenk H.P."/>
        </authorList>
    </citation>
    <scope>NUCLEOTIDE SEQUENCE [LARGE SCALE GENOMIC DNA]</scope>
    <source>
        <strain evidence="3">DSM 11699 / BSA</strain>
    </source>
</reference>
<dbReference type="InParanoid" id="F0S102"/>
<evidence type="ECO:0000259" key="1">
    <source>
        <dbReference type="Pfam" id="PF07878"/>
    </source>
</evidence>
<keyword evidence="3" id="KW-1185">Reference proteome</keyword>
<dbReference type="Proteomes" id="UP000007102">
    <property type="component" value="Chromosome"/>
</dbReference>
<dbReference type="RefSeq" id="WP_013637766.1">
    <property type="nucleotide sequence ID" value="NC_015185.1"/>
</dbReference>
<dbReference type="InterPro" id="IPR012869">
    <property type="entry name" value="RHH_5"/>
</dbReference>
<sequence>MPTKNPRINIVLEESLYEALKKLSKESGLSLSRTARELIKEALELREDVVLVKTAEERDYSFDREKALTHEEIWNEL</sequence>
<dbReference type="InterPro" id="IPR010985">
    <property type="entry name" value="Ribbon_hlx_hlx"/>
</dbReference>
<protein>
    <recommendedName>
        <fullName evidence="1">CopG-like ribbon-helix-helix domain-containing protein</fullName>
    </recommendedName>
</protein>
<feature type="domain" description="CopG-like ribbon-helix-helix" evidence="1">
    <location>
        <begin position="6"/>
        <end position="45"/>
    </location>
</feature>
<dbReference type="STRING" id="868864.Dester_0148"/>
<dbReference type="OrthoDB" id="5642944at2"/>
<name>F0S102_DESTD</name>
<proteinExistence type="predicted"/>
<gene>
    <name evidence="2" type="ordered locus">Dester_0148</name>
</gene>
<dbReference type="KEGG" id="dte:Dester_0148"/>
<accession>F0S102</accession>